<feature type="non-terminal residue" evidence="1">
    <location>
        <position position="1"/>
    </location>
</feature>
<comment type="caution">
    <text evidence="1">The sequence shown here is derived from an EMBL/GenBank/DDBJ whole genome shotgun (WGS) entry which is preliminary data.</text>
</comment>
<name>A0A9P7K416_9AGAR</name>
<reference evidence="1" key="2">
    <citation type="submission" date="2021-10" db="EMBL/GenBank/DDBJ databases">
        <title>Phylogenomics reveals ancestral predisposition of the termite-cultivated fungus Termitomyces towards a domesticated lifestyle.</title>
        <authorList>
            <person name="Auxier B."/>
            <person name="Grum-Grzhimaylo A."/>
            <person name="Cardenas M.E."/>
            <person name="Lodge J.D."/>
            <person name="Laessoe T."/>
            <person name="Pedersen O."/>
            <person name="Smith M.E."/>
            <person name="Kuyper T.W."/>
            <person name="Franco-Molano E.A."/>
            <person name="Baroni T.J."/>
            <person name="Aanen D.K."/>
        </authorList>
    </citation>
    <scope>NUCLEOTIDE SEQUENCE</scope>
    <source>
        <strain evidence="1">AP01</strain>
        <tissue evidence="1">Mycelium</tissue>
    </source>
</reference>
<keyword evidence="2" id="KW-1185">Reference proteome</keyword>
<protein>
    <submittedName>
        <fullName evidence="1">Uncharacterized protein</fullName>
    </submittedName>
</protein>
<reference evidence="1" key="1">
    <citation type="submission" date="2020-07" db="EMBL/GenBank/DDBJ databases">
        <authorList>
            <person name="Nieuwenhuis M."/>
            <person name="Van De Peppel L.J.J."/>
        </authorList>
    </citation>
    <scope>NUCLEOTIDE SEQUENCE</scope>
    <source>
        <strain evidence="1">AP01</strain>
        <tissue evidence="1">Mycelium</tissue>
    </source>
</reference>
<gene>
    <name evidence="1" type="ORF">DXG03_005939</name>
</gene>
<dbReference type="AlphaFoldDB" id="A0A9P7K416"/>
<dbReference type="EMBL" id="JABCKV010003799">
    <property type="protein sequence ID" value="KAG5634411.1"/>
    <property type="molecule type" value="Genomic_DNA"/>
</dbReference>
<evidence type="ECO:0000313" key="1">
    <source>
        <dbReference type="EMBL" id="KAG5634411.1"/>
    </source>
</evidence>
<dbReference type="Proteomes" id="UP000775547">
    <property type="component" value="Unassembled WGS sequence"/>
</dbReference>
<sequence length="113" mass="13046">DLHKFAVRVLHILVQDININDITSDFNFLQTVVAFGHRQNGLARDVGRNDDQAFQGRVGIHQMNLWSASRQKETGRSRTTLTVNSQQDHQINDVHVLRHVLGLHVLFERWRNG</sequence>
<accession>A0A9P7K416</accession>
<organism evidence="1 2">
    <name type="scientific">Asterophora parasitica</name>
    <dbReference type="NCBI Taxonomy" id="117018"/>
    <lineage>
        <taxon>Eukaryota</taxon>
        <taxon>Fungi</taxon>
        <taxon>Dikarya</taxon>
        <taxon>Basidiomycota</taxon>
        <taxon>Agaricomycotina</taxon>
        <taxon>Agaricomycetes</taxon>
        <taxon>Agaricomycetidae</taxon>
        <taxon>Agaricales</taxon>
        <taxon>Tricholomatineae</taxon>
        <taxon>Lyophyllaceae</taxon>
        <taxon>Asterophora</taxon>
    </lineage>
</organism>
<evidence type="ECO:0000313" key="2">
    <source>
        <dbReference type="Proteomes" id="UP000775547"/>
    </source>
</evidence>
<proteinExistence type="predicted"/>